<proteinExistence type="predicted"/>
<keyword evidence="2" id="KW-1185">Reference proteome</keyword>
<sequence length="29" mass="3340">MFVLALQPEKNLLVMLVRQNHPKMPMCTG</sequence>
<name>A0A1V6QHH8_9EURO</name>
<organism evidence="1 2">
    <name type="scientific">Penicillium antarcticum</name>
    <dbReference type="NCBI Taxonomy" id="416450"/>
    <lineage>
        <taxon>Eukaryota</taxon>
        <taxon>Fungi</taxon>
        <taxon>Dikarya</taxon>
        <taxon>Ascomycota</taxon>
        <taxon>Pezizomycotina</taxon>
        <taxon>Eurotiomycetes</taxon>
        <taxon>Eurotiomycetidae</taxon>
        <taxon>Eurotiales</taxon>
        <taxon>Aspergillaceae</taxon>
        <taxon>Penicillium</taxon>
    </lineage>
</organism>
<accession>A0A1V6QHH8</accession>
<protein>
    <submittedName>
        <fullName evidence="1">Uncharacterized protein</fullName>
    </submittedName>
</protein>
<dbReference type="Proteomes" id="UP000191672">
    <property type="component" value="Unassembled WGS sequence"/>
</dbReference>
<evidence type="ECO:0000313" key="1">
    <source>
        <dbReference type="EMBL" id="OQD88684.1"/>
    </source>
</evidence>
<comment type="caution">
    <text evidence="1">The sequence shown here is derived from an EMBL/GenBank/DDBJ whole genome shotgun (WGS) entry which is preliminary data.</text>
</comment>
<evidence type="ECO:0000313" key="2">
    <source>
        <dbReference type="Proteomes" id="UP000191672"/>
    </source>
</evidence>
<gene>
    <name evidence="1" type="ORF">PENANT_c003G01939</name>
</gene>
<reference evidence="2" key="1">
    <citation type="journal article" date="2017" name="Nat. Microbiol.">
        <title>Global analysis of biosynthetic gene clusters reveals vast potential of secondary metabolite production in Penicillium species.</title>
        <authorList>
            <person name="Nielsen J.C."/>
            <person name="Grijseels S."/>
            <person name="Prigent S."/>
            <person name="Ji B."/>
            <person name="Dainat J."/>
            <person name="Nielsen K.F."/>
            <person name="Frisvad J.C."/>
            <person name="Workman M."/>
            <person name="Nielsen J."/>
        </authorList>
    </citation>
    <scope>NUCLEOTIDE SEQUENCE [LARGE SCALE GENOMIC DNA]</scope>
    <source>
        <strain evidence="2">IBT 31811</strain>
    </source>
</reference>
<dbReference type="EMBL" id="MDYN01000003">
    <property type="protein sequence ID" value="OQD88684.1"/>
    <property type="molecule type" value="Genomic_DNA"/>
</dbReference>
<dbReference type="AlphaFoldDB" id="A0A1V6QHH8"/>